<feature type="domain" description="O-GlcNAc transferase C-terminal" evidence="10">
    <location>
        <begin position="1211"/>
        <end position="1396"/>
    </location>
</feature>
<gene>
    <name evidence="11" type="ORF">K469DRAFT_551721</name>
</gene>
<name>A0A6A6EQJ1_9PEZI</name>
<dbReference type="Gene3D" id="3.40.50.2000">
    <property type="entry name" value="Glycogen Phosphorylase B"/>
    <property type="match status" value="1"/>
</dbReference>
<dbReference type="PANTHER" id="PTHR44998:SF1">
    <property type="entry name" value="UDP-N-ACETYLGLUCOSAMINE--PEPTIDE N-ACETYLGLUCOSAMINYLTRANSFERASE 110 KDA SUBUNIT"/>
    <property type="match status" value="1"/>
</dbReference>
<dbReference type="FunFam" id="3.40.50.11380:FF:000004">
    <property type="entry name" value="UDP-N-acetylglucosaminyltransferase (AFU_orthologue AFUA_1G03380)"/>
    <property type="match status" value="1"/>
</dbReference>
<feature type="compositionally biased region" description="Polar residues" evidence="9">
    <location>
        <begin position="457"/>
        <end position="468"/>
    </location>
</feature>
<evidence type="ECO:0000256" key="3">
    <source>
        <dbReference type="ARBA" id="ARBA00011970"/>
    </source>
</evidence>
<dbReference type="InterPro" id="IPR019734">
    <property type="entry name" value="TPR_rpt"/>
</dbReference>
<dbReference type="Gene3D" id="1.25.40.10">
    <property type="entry name" value="Tetratricopeptide repeat domain"/>
    <property type="match status" value="3"/>
</dbReference>
<dbReference type="InterPro" id="IPR029489">
    <property type="entry name" value="OGT/SEC/SPY_C"/>
</dbReference>
<evidence type="ECO:0000256" key="6">
    <source>
        <dbReference type="ARBA" id="ARBA00022737"/>
    </source>
</evidence>
<keyword evidence="7 8" id="KW-0802">TPR repeat</keyword>
<evidence type="ECO:0000256" key="7">
    <source>
        <dbReference type="ARBA" id="ARBA00022803"/>
    </source>
</evidence>
<dbReference type="InterPro" id="IPR011990">
    <property type="entry name" value="TPR-like_helical_dom_sf"/>
</dbReference>
<accession>A0A6A6EQJ1</accession>
<evidence type="ECO:0000256" key="2">
    <source>
        <dbReference type="ARBA" id="ARBA00005386"/>
    </source>
</evidence>
<comment type="pathway">
    <text evidence="1">Protein modification; protein glycosylation.</text>
</comment>
<dbReference type="Proteomes" id="UP000800200">
    <property type="component" value="Unassembled WGS sequence"/>
</dbReference>
<feature type="region of interest" description="Disordered" evidence="9">
    <location>
        <begin position="419"/>
        <end position="517"/>
    </location>
</feature>
<dbReference type="FunFam" id="1.25.40.10:FF:000552">
    <property type="entry name" value="UDP-N-acetylglucosaminyltransferase (AFU_orthologue AFUA_1G03380)"/>
    <property type="match status" value="1"/>
</dbReference>
<dbReference type="Pfam" id="PF13181">
    <property type="entry name" value="TPR_8"/>
    <property type="match status" value="2"/>
</dbReference>
<feature type="compositionally biased region" description="Basic and acidic residues" evidence="9">
    <location>
        <begin position="469"/>
        <end position="483"/>
    </location>
</feature>
<evidence type="ECO:0000256" key="8">
    <source>
        <dbReference type="PROSITE-ProRule" id="PRU00339"/>
    </source>
</evidence>
<evidence type="ECO:0000256" key="4">
    <source>
        <dbReference type="ARBA" id="ARBA00022676"/>
    </source>
</evidence>
<feature type="repeat" description="TPR" evidence="8">
    <location>
        <begin position="976"/>
        <end position="1009"/>
    </location>
</feature>
<feature type="compositionally biased region" description="Polar residues" evidence="9">
    <location>
        <begin position="694"/>
        <end position="710"/>
    </location>
</feature>
<comment type="similarity">
    <text evidence="2">Belongs to the glycosyltransferase 41 family. O-GlcNAc transferase subfamily.</text>
</comment>
<evidence type="ECO:0000259" key="10">
    <source>
        <dbReference type="Pfam" id="PF13844"/>
    </source>
</evidence>
<dbReference type="EMBL" id="ML994614">
    <property type="protein sequence ID" value="KAF2193252.1"/>
    <property type="molecule type" value="Genomic_DNA"/>
</dbReference>
<dbReference type="Gene3D" id="3.40.50.11380">
    <property type="match status" value="1"/>
</dbReference>
<dbReference type="FunFam" id="3.40.50.2000:FF:000110">
    <property type="entry name" value="UDP-N-acetylglucosaminyltransferase protein"/>
    <property type="match status" value="1"/>
</dbReference>
<evidence type="ECO:0000256" key="1">
    <source>
        <dbReference type="ARBA" id="ARBA00004922"/>
    </source>
</evidence>
<feature type="compositionally biased region" description="Polar residues" evidence="9">
    <location>
        <begin position="65"/>
        <end position="74"/>
    </location>
</feature>
<keyword evidence="5 11" id="KW-0808">Transferase</keyword>
<dbReference type="OrthoDB" id="421121at2759"/>
<evidence type="ECO:0000256" key="5">
    <source>
        <dbReference type="ARBA" id="ARBA00022679"/>
    </source>
</evidence>
<dbReference type="EC" id="2.4.1.255" evidence="3"/>
<evidence type="ECO:0000313" key="12">
    <source>
        <dbReference type="Proteomes" id="UP000800200"/>
    </source>
</evidence>
<feature type="domain" description="O-GlcNAc transferase C-terminal" evidence="10">
    <location>
        <begin position="1470"/>
        <end position="1672"/>
    </location>
</feature>
<feature type="region of interest" description="Disordered" evidence="9">
    <location>
        <begin position="1"/>
        <end position="91"/>
    </location>
</feature>
<dbReference type="PROSITE" id="PS50005">
    <property type="entry name" value="TPR"/>
    <property type="match status" value="3"/>
</dbReference>
<reference evidence="11" key="1">
    <citation type="journal article" date="2020" name="Stud. Mycol.">
        <title>101 Dothideomycetes genomes: a test case for predicting lifestyles and emergence of pathogens.</title>
        <authorList>
            <person name="Haridas S."/>
            <person name="Albert R."/>
            <person name="Binder M."/>
            <person name="Bloem J."/>
            <person name="Labutti K."/>
            <person name="Salamov A."/>
            <person name="Andreopoulos B."/>
            <person name="Baker S."/>
            <person name="Barry K."/>
            <person name="Bills G."/>
            <person name="Bluhm B."/>
            <person name="Cannon C."/>
            <person name="Castanera R."/>
            <person name="Culley D."/>
            <person name="Daum C."/>
            <person name="Ezra D."/>
            <person name="Gonzalez J."/>
            <person name="Henrissat B."/>
            <person name="Kuo A."/>
            <person name="Liang C."/>
            <person name="Lipzen A."/>
            <person name="Lutzoni F."/>
            <person name="Magnuson J."/>
            <person name="Mondo S."/>
            <person name="Nolan M."/>
            <person name="Ohm R."/>
            <person name="Pangilinan J."/>
            <person name="Park H.-J."/>
            <person name="Ramirez L."/>
            <person name="Alfaro M."/>
            <person name="Sun H."/>
            <person name="Tritt A."/>
            <person name="Yoshinaga Y."/>
            <person name="Zwiers L.-H."/>
            <person name="Turgeon B."/>
            <person name="Goodwin S."/>
            <person name="Spatafora J."/>
            <person name="Crous P."/>
            <person name="Grigoriev I."/>
        </authorList>
    </citation>
    <scope>NUCLEOTIDE SEQUENCE</scope>
    <source>
        <strain evidence="11">CBS 207.26</strain>
    </source>
</reference>
<organism evidence="11 12">
    <name type="scientific">Zopfia rhizophila CBS 207.26</name>
    <dbReference type="NCBI Taxonomy" id="1314779"/>
    <lineage>
        <taxon>Eukaryota</taxon>
        <taxon>Fungi</taxon>
        <taxon>Dikarya</taxon>
        <taxon>Ascomycota</taxon>
        <taxon>Pezizomycotina</taxon>
        <taxon>Dothideomycetes</taxon>
        <taxon>Dothideomycetes incertae sedis</taxon>
        <taxon>Zopfiaceae</taxon>
        <taxon>Zopfia</taxon>
    </lineage>
</organism>
<proteinExistence type="inferred from homology"/>
<dbReference type="SMART" id="SM00028">
    <property type="entry name" value="TPR"/>
    <property type="match status" value="4"/>
</dbReference>
<dbReference type="SUPFAM" id="SSF48452">
    <property type="entry name" value="TPR-like"/>
    <property type="match status" value="1"/>
</dbReference>
<dbReference type="Pfam" id="PF13844">
    <property type="entry name" value="Glyco_transf_41"/>
    <property type="match status" value="2"/>
</dbReference>
<sequence>MTMVRQYPPQPQPHSQLFGISPSLGPYNSLPTSPHDSLLRNAPGFDQRSLAQQPRPQQYAHPLSRHNSYPSQGSAEHGPERAKHSEHMLRRKTPNGILAAAYDGTSVEQTEKPHATKHILLPVAAEASIANSNTFPYNLKQELPLRSPGAGMSNDFNHVKQQDPLSDWNPSLYFETGSGRAHEGWKGAQHPSLQIDSVLNQMPQHQQPLQYQMYGQQFCGAMEPSLQSPLGPTVSNDQGPFGPYWHDGTFIPYRPAALRDPRYYAHHGPGWNAPQQNGYINDGVGDWHTYNNAVPNISSLQQNHFQLQPSSLAPLNSYNVGRPPVEYPVPYPQSHHRNHPLEYQNQALPPQFGQRHQDFTSSISSSGQSTPVPDHTSVAAPLAEFGPQSSNGQLRERVFAWAHTVYIDLLKYLQQTRKNNAHGRHPNGTQPMRPHIYPKPPRQPGANFSNSSSGGNTQTIERPSSYQFRSHDRSSRDALTRRHDSFHHRSSSLWSSGGGESRDPEAHRRSWQQPQHQQYSNLHSLHMQGQGMDPTRTLRRMSGTSIAGIHQSLRHEMPPSMTAASALDAITKHCEESDWNWIDGILLGGCLAYALGDYKKAKDWYEHILTLDKDHVEATSNLAATLLALQQKREAEQYWKRAVKLRPSYFEAVEHLIGLLCSDHRGQEAVQVIEEVERSLKFVKKGETFRNVDLQSERSNSLSQSPSISEASDKPVFEFDGENESVFKDLDELPGSDQPGFGSSGYAIPGSENGRILALVHAKGNMLYALGDNIGAARAFENAVLIGAGHRIQGIGGLIKHILAVVGYDAAERSPGGRRIPPSSDPILLHPEPALKTSQLCFPPHGQLPGLKYVPSEGMARKAAVSTTSNSLLSLAKIFQDGMATNSPKASAYQSTYGVREILALYYLSLSLQPSPSTANNVGILLASVQQSAPSKHIPVSNPIPKPQIPGLVPGSGIALALAYYNYGLLLDSRHAHLYTNLGSLLKDIGQLDVAIQMYEQAVACDGNFDIALANLANAVKDKGRISDAILYYRRAVSASPEFAEAVCGLANALNSVCGWTGRGGIANDGGSRDRWHVDEKGMLLDARLPGASSSGWIKRVVDLVEKQLADGEDWGRGVMDELFIQDIIRPLALTEGDPQNIKEKQRNMRGVLVKWQGQKWEGARVVRFVERAIRRITWQWYQDKYIRRQQRAAGSYRRPQLPAALTVPAAPTVLPFHTFTCPMSAKQIRLISQRNGLRISCSTLRAPWLPSSVFTPPPPPNPYLKVGYVSSDFNNHPLAHLMQSVFGLHNPSRVKAYCYATTASDGSIHRQQIEREAPAFYDASSWPAERLVGQIIQDGIHILINLNGYTRGARNEVFAARPAPIQMSFMGFAGTLGAEWCDYLLADDTAVPPDTLRNWRRNIDMEDQLVDENSGGDDDNWIYGENIIFCRDTFFCCDHRQSAPDSQGHQLNWEEEQQRRWNMRKEIFPNLPDDAIILGNFNQLYKIEPTTFRTWLRILAQLPNAVLWLLRFPDLGETNLKQTAVAWAGPEVASRVLFTDVAQKHQHIARARVCDLFLDTPECNAHTTAADVLWSGTPLLTLPRYKYKMCSRMAASILKGALPKTPEGRQASKELIADNEDDYEEKAVRLGKDCVYYGHKARGRLSQLRRLLYESRWNSALFDTRRWVRDLEEAYEIAWDKWVKGEGGDIWLRRRPSGL</sequence>
<feature type="region of interest" description="Disordered" evidence="9">
    <location>
        <begin position="694"/>
        <end position="714"/>
    </location>
</feature>
<dbReference type="GO" id="GO:0097363">
    <property type="term" value="F:protein O-acetylglucosaminyltransferase activity"/>
    <property type="evidence" value="ECO:0007669"/>
    <property type="project" value="UniProtKB-EC"/>
</dbReference>
<evidence type="ECO:0000256" key="9">
    <source>
        <dbReference type="SAM" id="MobiDB-lite"/>
    </source>
</evidence>
<feature type="region of interest" description="Disordered" evidence="9">
    <location>
        <begin position="352"/>
        <end position="377"/>
    </location>
</feature>
<dbReference type="PANTHER" id="PTHR44998">
    <property type="match status" value="1"/>
</dbReference>
<keyword evidence="4" id="KW-0328">Glycosyltransferase</keyword>
<dbReference type="FunFam" id="1.25.40.10:FF:000180">
    <property type="entry name" value="Related to UDP-N-acetylglucosaminyltransferase"/>
    <property type="match status" value="1"/>
</dbReference>
<feature type="repeat" description="TPR" evidence="8">
    <location>
        <begin position="616"/>
        <end position="649"/>
    </location>
</feature>
<dbReference type="GO" id="GO:0006493">
    <property type="term" value="P:protein O-linked glycosylation"/>
    <property type="evidence" value="ECO:0007669"/>
    <property type="project" value="TreeGrafter"/>
</dbReference>
<feature type="compositionally biased region" description="Basic and acidic residues" evidence="9">
    <location>
        <begin position="77"/>
        <end position="88"/>
    </location>
</feature>
<protein>
    <recommendedName>
        <fullName evidence="3">protein O-GlcNAc transferase</fullName>
        <ecNumber evidence="3">2.4.1.255</ecNumber>
    </recommendedName>
</protein>
<evidence type="ECO:0000313" key="11">
    <source>
        <dbReference type="EMBL" id="KAF2193252.1"/>
    </source>
</evidence>
<keyword evidence="12" id="KW-1185">Reference proteome</keyword>
<keyword evidence="6" id="KW-0677">Repeat</keyword>
<feature type="repeat" description="TPR" evidence="8">
    <location>
        <begin position="1010"/>
        <end position="1043"/>
    </location>
</feature>